<dbReference type="RefSeq" id="WP_032587300.1">
    <property type="nucleotide sequence ID" value="NZ_CACRTB010000005.1"/>
</dbReference>
<name>A0A9P4DZ37_9BACE</name>
<proteinExistence type="predicted"/>
<dbReference type="PANTHER" id="PTHR30313">
    <property type="entry name" value="DNA PRIMASE"/>
    <property type="match status" value="1"/>
</dbReference>
<keyword evidence="3" id="KW-0862">Zinc</keyword>
<comment type="caution">
    <text evidence="5">The sequence shown here is derived from an EMBL/GenBank/DDBJ whole genome shotgun (WGS) entry which is preliminary data.</text>
</comment>
<sequence length="300" mass="33533">MERTDIDTMRQISLADFLARLGHEPVRRSGNELWYRAPYRSERTPSFRVNVAKRLWYDFGLGKGGDIFTLAGEFARSGDFMAQARFIAETARMPFAAAEKPLYLPEPFEPAFKGVEAVPLLRSPLTDYMAERGIPYAVAYRHCCRLNYGVRGKRYFAIGFPNVAGGYEIRSRYFKGCVPPKDVSLVKAEGFLTDVCSVFEGFMDFLSAAALGIGGNGDSLVLNSVANVGKAVKHLDGYGRIDCFLDRDEAGRRTLETLKGDYGGRVCDRSALYDGCKDLNEYLQLTTKKEMDNNLKIKGQ</sequence>
<dbReference type="GO" id="GO:0006269">
    <property type="term" value="P:DNA replication, synthesis of primer"/>
    <property type="evidence" value="ECO:0007669"/>
    <property type="project" value="TreeGrafter"/>
</dbReference>
<protein>
    <submittedName>
        <fullName evidence="5">DNA primase</fullName>
    </submittedName>
</protein>
<dbReference type="GO" id="GO:0003899">
    <property type="term" value="F:DNA-directed RNA polymerase activity"/>
    <property type="evidence" value="ECO:0007669"/>
    <property type="project" value="InterPro"/>
</dbReference>
<dbReference type="InterPro" id="IPR036977">
    <property type="entry name" value="DNA_primase_Znf_CHC2"/>
</dbReference>
<dbReference type="EMBL" id="VVYD01000019">
    <property type="protein sequence ID" value="KAA5496449.1"/>
    <property type="molecule type" value="Genomic_DNA"/>
</dbReference>
<keyword evidence="2" id="KW-0863">Zinc-finger</keyword>
<dbReference type="GO" id="GO:0005737">
    <property type="term" value="C:cytoplasm"/>
    <property type="evidence" value="ECO:0007669"/>
    <property type="project" value="TreeGrafter"/>
</dbReference>
<dbReference type="Pfam" id="PF01807">
    <property type="entry name" value="Zn_ribbon_DnaG"/>
    <property type="match status" value="1"/>
</dbReference>
<evidence type="ECO:0000256" key="3">
    <source>
        <dbReference type="ARBA" id="ARBA00022833"/>
    </source>
</evidence>
<keyword evidence="1" id="KW-0479">Metal-binding</keyword>
<dbReference type="GO" id="GO:0008270">
    <property type="term" value="F:zinc ion binding"/>
    <property type="evidence" value="ECO:0007669"/>
    <property type="project" value="UniProtKB-KW"/>
</dbReference>
<dbReference type="InterPro" id="IPR002694">
    <property type="entry name" value="Znf_CHC2"/>
</dbReference>
<dbReference type="Pfam" id="PF13155">
    <property type="entry name" value="Toprim_2"/>
    <property type="match status" value="1"/>
</dbReference>
<feature type="domain" description="Zinc finger CHC2-type" evidence="4">
    <location>
        <begin position="26"/>
        <end position="93"/>
    </location>
</feature>
<evidence type="ECO:0000313" key="5">
    <source>
        <dbReference type="EMBL" id="KAA5496449.1"/>
    </source>
</evidence>
<evidence type="ECO:0000256" key="1">
    <source>
        <dbReference type="ARBA" id="ARBA00022723"/>
    </source>
</evidence>
<dbReference type="InterPro" id="IPR050219">
    <property type="entry name" value="DnaG_primase"/>
</dbReference>
<evidence type="ECO:0000256" key="2">
    <source>
        <dbReference type="ARBA" id="ARBA00022771"/>
    </source>
</evidence>
<dbReference type="SUPFAM" id="SSF57783">
    <property type="entry name" value="Zinc beta-ribbon"/>
    <property type="match status" value="1"/>
</dbReference>
<accession>A0A9P4DZ37</accession>
<gene>
    <name evidence="5" type="ORF">F2Y31_17405</name>
</gene>
<dbReference type="Gene3D" id="3.90.580.10">
    <property type="entry name" value="Zinc finger, CHC2-type domain"/>
    <property type="match status" value="1"/>
</dbReference>
<organism evidence="5 6">
    <name type="scientific">Bacteroides caccae</name>
    <dbReference type="NCBI Taxonomy" id="47678"/>
    <lineage>
        <taxon>Bacteria</taxon>
        <taxon>Pseudomonadati</taxon>
        <taxon>Bacteroidota</taxon>
        <taxon>Bacteroidia</taxon>
        <taxon>Bacteroidales</taxon>
        <taxon>Bacteroidaceae</taxon>
        <taxon>Bacteroides</taxon>
    </lineage>
</organism>
<dbReference type="AlphaFoldDB" id="A0A9P4DZ37"/>
<reference evidence="5 6" key="1">
    <citation type="journal article" date="2019" name="Nat. Med.">
        <title>A library of human gut bacterial isolates paired with longitudinal multiomics data enables mechanistic microbiome research.</title>
        <authorList>
            <person name="Poyet M."/>
            <person name="Groussin M."/>
            <person name="Gibbons S.M."/>
            <person name="Avila-Pacheco J."/>
            <person name="Jiang X."/>
            <person name="Kearney S.M."/>
            <person name="Perrotta A.R."/>
            <person name="Berdy B."/>
            <person name="Zhao S."/>
            <person name="Lieberman T.D."/>
            <person name="Swanson P.K."/>
            <person name="Smith M."/>
            <person name="Roesemann S."/>
            <person name="Alexander J.E."/>
            <person name="Rich S.A."/>
            <person name="Livny J."/>
            <person name="Vlamakis H."/>
            <person name="Clish C."/>
            <person name="Bullock K."/>
            <person name="Deik A."/>
            <person name="Scott J."/>
            <person name="Pierce K.A."/>
            <person name="Xavier R.J."/>
            <person name="Alm E.J."/>
        </authorList>
    </citation>
    <scope>NUCLEOTIDE SEQUENCE [LARGE SCALE GENOMIC DNA]</scope>
    <source>
        <strain evidence="5 6">BIOML-A19</strain>
    </source>
</reference>
<evidence type="ECO:0000259" key="4">
    <source>
        <dbReference type="Pfam" id="PF01807"/>
    </source>
</evidence>
<dbReference type="Gene3D" id="3.40.1360.10">
    <property type="match status" value="1"/>
</dbReference>
<dbReference type="Proteomes" id="UP000368418">
    <property type="component" value="Unassembled WGS sequence"/>
</dbReference>
<dbReference type="GO" id="GO:0003677">
    <property type="term" value="F:DNA binding"/>
    <property type="evidence" value="ECO:0007669"/>
    <property type="project" value="InterPro"/>
</dbReference>
<evidence type="ECO:0000313" key="6">
    <source>
        <dbReference type="Proteomes" id="UP000368418"/>
    </source>
</evidence>
<dbReference type="PANTHER" id="PTHR30313:SF2">
    <property type="entry name" value="DNA PRIMASE"/>
    <property type="match status" value="1"/>
</dbReference>